<dbReference type="PRINTS" id="PR00368">
    <property type="entry name" value="FADPNR"/>
</dbReference>
<dbReference type="Gene3D" id="3.50.50.60">
    <property type="entry name" value="FAD/NAD(P)-binding domain"/>
    <property type="match status" value="2"/>
</dbReference>
<evidence type="ECO:0000256" key="1">
    <source>
        <dbReference type="ARBA" id="ARBA00011738"/>
    </source>
</evidence>
<dbReference type="GO" id="GO:0050661">
    <property type="term" value="F:NADP binding"/>
    <property type="evidence" value="ECO:0007669"/>
    <property type="project" value="UniProtKB-UniRule"/>
</dbReference>
<dbReference type="InterPro" id="IPR036188">
    <property type="entry name" value="FAD/NAD-bd_sf"/>
</dbReference>
<keyword evidence="5 6" id="KW-0560">Oxidoreductase</keyword>
<dbReference type="Proteomes" id="UP000886878">
    <property type="component" value="Unassembled WGS sequence"/>
</dbReference>
<name>A0A9D1U2Y8_9LACO</name>
<dbReference type="Pfam" id="PF07992">
    <property type="entry name" value="Pyr_redox_2"/>
    <property type="match status" value="1"/>
</dbReference>
<feature type="binding site" evidence="6">
    <location>
        <position position="87"/>
    </location>
    <ligand>
        <name>FAD</name>
        <dbReference type="ChEBI" id="CHEBI:57692"/>
    </ligand>
</feature>
<dbReference type="PRINTS" id="PR00469">
    <property type="entry name" value="PNDRDTASEII"/>
</dbReference>
<dbReference type="SUPFAM" id="SSF51905">
    <property type="entry name" value="FAD/NAD(P)-binding domain"/>
    <property type="match status" value="1"/>
</dbReference>
<dbReference type="InterPro" id="IPR022890">
    <property type="entry name" value="Fd--NADP_Rdtase_type_2"/>
</dbReference>
<sequence length="331" mass="35959">MSEMYDVTIIGGGPVGMFAAFYCGLHKLSAQLIESLPELGGQLTALYPEKQIWDVAGLPGVTATKLVDHLKEQLALVDVDQFTGEKVTDVTRNDDGTFTIQSADRTSQSKSVLIALGNGSFHPRKLALPGADKIEGKQLHYFVQHKADFAGQRVAVLGGGNSALDNAKMLTPVAKRVTLIHRRDQFRGHELVADHLRAMAGVDLMTPFLPRELTVNDDQSLTLHLKKMRSDEETTLTVDKLVVNYGFTANNDALDQWSLDLASERQQIKVNQQMATNIPGVYAIGDAATYPGRTALIATGFGEAPVAVTAIAKQLYPDKSLAMHSSSMKLK</sequence>
<comment type="cofactor">
    <cofactor evidence="6">
        <name>FAD</name>
        <dbReference type="ChEBI" id="CHEBI:57692"/>
    </cofactor>
    <text evidence="6">Binds 1 FAD per subunit.</text>
</comment>
<evidence type="ECO:0000256" key="5">
    <source>
        <dbReference type="ARBA" id="ARBA00023002"/>
    </source>
</evidence>
<keyword evidence="3 6" id="KW-0274">FAD</keyword>
<evidence type="ECO:0000259" key="7">
    <source>
        <dbReference type="Pfam" id="PF07992"/>
    </source>
</evidence>
<feature type="binding site" evidence="6">
    <location>
        <position position="121"/>
    </location>
    <ligand>
        <name>FAD</name>
        <dbReference type="ChEBI" id="CHEBI:57692"/>
    </ligand>
</feature>
<protein>
    <recommendedName>
        <fullName evidence="6">Ferredoxin--NADP reductase</fullName>
        <shortName evidence="6">FNR</shortName>
        <shortName evidence="6">Fd-NADP(+) reductase</shortName>
        <ecNumber evidence="6">1.18.1.2</ecNumber>
    </recommendedName>
</protein>
<reference evidence="8" key="1">
    <citation type="journal article" date="2021" name="PeerJ">
        <title>Extensive microbial diversity within the chicken gut microbiome revealed by metagenomics and culture.</title>
        <authorList>
            <person name="Gilroy R."/>
            <person name="Ravi A."/>
            <person name="Getino M."/>
            <person name="Pursley I."/>
            <person name="Horton D.L."/>
            <person name="Alikhan N.F."/>
            <person name="Baker D."/>
            <person name="Gharbi K."/>
            <person name="Hall N."/>
            <person name="Watson M."/>
            <person name="Adriaenssens E.M."/>
            <person name="Foster-Nyarko E."/>
            <person name="Jarju S."/>
            <person name="Secka A."/>
            <person name="Antonio M."/>
            <person name="Oren A."/>
            <person name="Chaudhuri R.R."/>
            <person name="La Ragione R."/>
            <person name="Hildebrand F."/>
            <person name="Pallen M.J."/>
        </authorList>
    </citation>
    <scope>NUCLEOTIDE SEQUENCE</scope>
    <source>
        <strain evidence="8">ChiHejej3B27-2180</strain>
    </source>
</reference>
<comment type="subunit">
    <text evidence="1 6">Homodimer.</text>
</comment>
<feature type="binding site" evidence="6">
    <location>
        <position position="327"/>
    </location>
    <ligand>
        <name>FAD</name>
        <dbReference type="ChEBI" id="CHEBI:57692"/>
    </ligand>
</feature>
<organism evidence="8 9">
    <name type="scientific">Candidatus Limosilactobacillus merdipullorum</name>
    <dbReference type="NCBI Taxonomy" id="2838653"/>
    <lineage>
        <taxon>Bacteria</taxon>
        <taxon>Bacillati</taxon>
        <taxon>Bacillota</taxon>
        <taxon>Bacilli</taxon>
        <taxon>Lactobacillales</taxon>
        <taxon>Lactobacillaceae</taxon>
        <taxon>Limosilactobacillus</taxon>
    </lineage>
</organism>
<evidence type="ECO:0000256" key="3">
    <source>
        <dbReference type="ARBA" id="ARBA00022827"/>
    </source>
</evidence>
<feature type="binding site" evidence="6">
    <location>
        <position position="34"/>
    </location>
    <ligand>
        <name>FAD</name>
        <dbReference type="ChEBI" id="CHEBI:57692"/>
    </ligand>
</feature>
<dbReference type="InterPro" id="IPR023753">
    <property type="entry name" value="FAD/NAD-binding_dom"/>
</dbReference>
<accession>A0A9D1U2Y8</accession>
<feature type="binding site" evidence="6">
    <location>
        <position position="47"/>
    </location>
    <ligand>
        <name>FAD</name>
        <dbReference type="ChEBI" id="CHEBI:57692"/>
    </ligand>
</feature>
<comment type="caution">
    <text evidence="8">The sequence shown here is derived from an EMBL/GenBank/DDBJ whole genome shotgun (WGS) entry which is preliminary data.</text>
</comment>
<feature type="domain" description="FAD/NAD(P)-binding" evidence="7">
    <location>
        <begin position="5"/>
        <end position="301"/>
    </location>
</feature>
<feature type="binding site" evidence="6">
    <location>
        <position position="42"/>
    </location>
    <ligand>
        <name>FAD</name>
        <dbReference type="ChEBI" id="CHEBI:57692"/>
    </ligand>
</feature>
<dbReference type="AlphaFoldDB" id="A0A9D1U2Y8"/>
<evidence type="ECO:0000313" key="9">
    <source>
        <dbReference type="Proteomes" id="UP000886878"/>
    </source>
</evidence>
<evidence type="ECO:0000313" key="8">
    <source>
        <dbReference type="EMBL" id="HIW70273.1"/>
    </source>
</evidence>
<comment type="similarity">
    <text evidence="6">Belongs to the ferredoxin--NADP reductase type 2 family.</text>
</comment>
<keyword evidence="4 6" id="KW-0521">NADP</keyword>
<comment type="caution">
    <text evidence="6">Lacks conserved residue(s) required for the propagation of feature annotation.</text>
</comment>
<keyword evidence="2 6" id="KW-0285">Flavoprotein</keyword>
<comment type="catalytic activity">
    <reaction evidence="6">
        <text>2 reduced [2Fe-2S]-[ferredoxin] + NADP(+) + H(+) = 2 oxidized [2Fe-2S]-[ferredoxin] + NADPH</text>
        <dbReference type="Rhea" id="RHEA:20125"/>
        <dbReference type="Rhea" id="RHEA-COMP:10000"/>
        <dbReference type="Rhea" id="RHEA-COMP:10001"/>
        <dbReference type="ChEBI" id="CHEBI:15378"/>
        <dbReference type="ChEBI" id="CHEBI:33737"/>
        <dbReference type="ChEBI" id="CHEBI:33738"/>
        <dbReference type="ChEBI" id="CHEBI:57783"/>
        <dbReference type="ChEBI" id="CHEBI:58349"/>
        <dbReference type="EC" id="1.18.1.2"/>
    </reaction>
</comment>
<dbReference type="GO" id="GO:0004324">
    <property type="term" value="F:ferredoxin-NADP+ reductase activity"/>
    <property type="evidence" value="ECO:0007669"/>
    <property type="project" value="UniProtKB-UniRule"/>
</dbReference>
<evidence type="ECO:0000256" key="2">
    <source>
        <dbReference type="ARBA" id="ARBA00022630"/>
    </source>
</evidence>
<dbReference type="EC" id="1.18.1.2" evidence="6"/>
<dbReference type="PANTHER" id="PTHR48105">
    <property type="entry name" value="THIOREDOXIN REDUCTASE 1-RELATED-RELATED"/>
    <property type="match status" value="1"/>
</dbReference>
<dbReference type="GO" id="GO:0050660">
    <property type="term" value="F:flavin adenine dinucleotide binding"/>
    <property type="evidence" value="ECO:0007669"/>
    <property type="project" value="UniProtKB-UniRule"/>
</dbReference>
<evidence type="ECO:0000256" key="6">
    <source>
        <dbReference type="HAMAP-Rule" id="MF_01685"/>
    </source>
</evidence>
<dbReference type="EMBL" id="DXGK01000048">
    <property type="protein sequence ID" value="HIW70273.1"/>
    <property type="molecule type" value="Genomic_DNA"/>
</dbReference>
<proteinExistence type="inferred from homology"/>
<reference evidence="8" key="2">
    <citation type="submission" date="2021-04" db="EMBL/GenBank/DDBJ databases">
        <authorList>
            <person name="Gilroy R."/>
        </authorList>
    </citation>
    <scope>NUCLEOTIDE SEQUENCE</scope>
    <source>
        <strain evidence="8">ChiHejej3B27-2180</strain>
    </source>
</reference>
<evidence type="ECO:0000256" key="4">
    <source>
        <dbReference type="ARBA" id="ARBA00022857"/>
    </source>
</evidence>
<dbReference type="HAMAP" id="MF_01685">
    <property type="entry name" value="FENR2"/>
    <property type="match status" value="1"/>
</dbReference>
<dbReference type="InterPro" id="IPR050097">
    <property type="entry name" value="Ferredoxin-NADP_redctase_2"/>
</dbReference>
<gene>
    <name evidence="8" type="ORF">H9876_02680</name>
</gene>
<feature type="binding site" evidence="6">
    <location>
        <position position="286"/>
    </location>
    <ligand>
        <name>FAD</name>
        <dbReference type="ChEBI" id="CHEBI:57692"/>
    </ligand>
</feature>